<dbReference type="AlphaFoldDB" id="A0A1I5MDP6"/>
<dbReference type="RefSeq" id="WP_092911136.1">
    <property type="nucleotide sequence ID" value="NZ_CP136592.1"/>
</dbReference>
<evidence type="ECO:0000313" key="2">
    <source>
        <dbReference type="EMBL" id="SFP07447.1"/>
    </source>
</evidence>
<proteinExistence type="predicted"/>
<dbReference type="EMBL" id="FOXB01000005">
    <property type="protein sequence ID" value="SFP07447.1"/>
    <property type="molecule type" value="Genomic_DNA"/>
</dbReference>
<feature type="chain" id="PRO_5011751082" description="Cytochrome C" evidence="1">
    <location>
        <begin position="25"/>
        <end position="110"/>
    </location>
</feature>
<feature type="signal peptide" evidence="1">
    <location>
        <begin position="1"/>
        <end position="24"/>
    </location>
</feature>
<evidence type="ECO:0000256" key="1">
    <source>
        <dbReference type="SAM" id="SignalP"/>
    </source>
</evidence>
<gene>
    <name evidence="2" type="ORF">SAMN05216234_105120</name>
</gene>
<keyword evidence="3" id="KW-1185">Reference proteome</keyword>
<dbReference type="Proteomes" id="UP000199227">
    <property type="component" value="Unassembled WGS sequence"/>
</dbReference>
<keyword evidence="1" id="KW-0732">Signal</keyword>
<organism evidence="2 3">
    <name type="scientific">Hydrogenimonas thermophila</name>
    <dbReference type="NCBI Taxonomy" id="223786"/>
    <lineage>
        <taxon>Bacteria</taxon>
        <taxon>Pseudomonadati</taxon>
        <taxon>Campylobacterota</taxon>
        <taxon>Epsilonproteobacteria</taxon>
        <taxon>Campylobacterales</taxon>
        <taxon>Hydrogenimonadaceae</taxon>
        <taxon>Hydrogenimonas</taxon>
    </lineage>
</organism>
<reference evidence="2 3" key="1">
    <citation type="submission" date="2016-10" db="EMBL/GenBank/DDBJ databases">
        <authorList>
            <person name="de Groot N.N."/>
        </authorList>
    </citation>
    <scope>NUCLEOTIDE SEQUENCE [LARGE SCALE GENOMIC DNA]</scope>
    <source>
        <strain evidence="2 3">EP1-55-1</strain>
    </source>
</reference>
<sequence>MKKLLTMVAAGFVAMSFMATSASADVAKGQKIYSKKVKKLCGFNGAKFAAKHSQDEWEEIYEDGKFAEEMGKLCPKGAKIFTSDKFKKYLKDLYDFSYEYANDSGNVPSC</sequence>
<name>A0A1I5MDP6_9BACT</name>
<protein>
    <recommendedName>
        <fullName evidence="4">Cytochrome C</fullName>
    </recommendedName>
</protein>
<evidence type="ECO:0000313" key="3">
    <source>
        <dbReference type="Proteomes" id="UP000199227"/>
    </source>
</evidence>
<dbReference type="OrthoDB" id="5334626at2"/>
<evidence type="ECO:0008006" key="4">
    <source>
        <dbReference type="Google" id="ProtNLM"/>
    </source>
</evidence>
<accession>A0A1I5MDP6</accession>
<dbReference type="STRING" id="223786.SAMN05216234_105120"/>